<dbReference type="PROSITE" id="PS51918">
    <property type="entry name" value="RADICAL_SAM"/>
    <property type="match status" value="1"/>
</dbReference>
<protein>
    <submittedName>
        <fullName evidence="7">Coproporphyrinogen III oxidase</fullName>
    </submittedName>
</protein>
<dbReference type="CDD" id="cd01335">
    <property type="entry name" value="Radical_SAM"/>
    <property type="match status" value="1"/>
</dbReference>
<dbReference type="PANTHER" id="PTHR13932:SF9">
    <property type="entry name" value="COPROPORPHYRINOGEN III OXIDASE"/>
    <property type="match status" value="1"/>
</dbReference>
<dbReference type="InterPro" id="IPR006638">
    <property type="entry name" value="Elp3/MiaA/NifB-like_rSAM"/>
</dbReference>
<evidence type="ECO:0000256" key="5">
    <source>
        <dbReference type="ARBA" id="ARBA00023014"/>
    </source>
</evidence>
<dbReference type="InterPro" id="IPR058240">
    <property type="entry name" value="rSAM_sf"/>
</dbReference>
<dbReference type="InterPro" id="IPR013785">
    <property type="entry name" value="Aldolase_TIM"/>
</dbReference>
<dbReference type="Proteomes" id="UP000031586">
    <property type="component" value="Unassembled WGS sequence"/>
</dbReference>
<dbReference type="InterPro" id="IPR034505">
    <property type="entry name" value="Coproporphyrinogen-III_oxidase"/>
</dbReference>
<sequence length="456" mass="50687">MTVDIYKFDESILGSDSPDPLRFAFVKKHSAHAGGSSMPVPPPQQGDILSRITSETTTKNNKRCLYIHVPFCRVRCTFCNFFQNAASRKLVDEYFDALMKELKEKAAMPWTQSGIFHAVYIGGGTPTDLAPEQVRILGQAIHDYFPLAADCEITLEGRINRFSDELYQGALDGGFNRFSFGVQSFNTKVRRSAKRLDDREDVLNRVSELAKEDKIPVIIDLLYGLPYQTKDVLEQDLKDFMSTGAHGLDLYQLVVGGTAPMLNLVEKGKMPPPATTPEKAGMYELGAKFMAEHHMKQLSVNHWAIDNRERSLYNSLAKTYAEVLPVGCGAGGNIGGYGMMQHRTLDTYVKAVNEGQSTIAMMMKQSPLEPLFAALKSGFDRGIVQASKLPAFMGEDTFSFLMPLFKVWYDKGLVDLQERSLVLTLAGSFWAVSLAQACIQVLTSEMNENVPKVSNN</sequence>
<dbReference type="SFLD" id="SFLDS00029">
    <property type="entry name" value="Radical_SAM"/>
    <property type="match status" value="1"/>
</dbReference>
<dbReference type="SMART" id="SM00729">
    <property type="entry name" value="Elp3"/>
    <property type="match status" value="1"/>
</dbReference>
<evidence type="ECO:0000256" key="2">
    <source>
        <dbReference type="ARBA" id="ARBA00022691"/>
    </source>
</evidence>
<dbReference type="NCBIfam" id="TIGR04107">
    <property type="entry name" value="rSAM_HutW"/>
    <property type="match status" value="1"/>
</dbReference>
<evidence type="ECO:0000256" key="3">
    <source>
        <dbReference type="ARBA" id="ARBA00022723"/>
    </source>
</evidence>
<evidence type="ECO:0000313" key="7">
    <source>
        <dbReference type="EMBL" id="KIF53739.1"/>
    </source>
</evidence>
<feature type="domain" description="Radical SAM core" evidence="6">
    <location>
        <begin position="57"/>
        <end position="296"/>
    </location>
</feature>
<dbReference type="GO" id="GO:0046872">
    <property type="term" value="F:metal ion binding"/>
    <property type="evidence" value="ECO:0007669"/>
    <property type="project" value="UniProtKB-KW"/>
</dbReference>
<dbReference type="SFLD" id="SFLDG01065">
    <property type="entry name" value="anaerobic_coproporphyrinogen-I"/>
    <property type="match status" value="1"/>
</dbReference>
<organism evidence="7 8">
    <name type="scientific">Vibrio owensii CAIM 1854 = LMG 25443</name>
    <dbReference type="NCBI Taxonomy" id="1229493"/>
    <lineage>
        <taxon>Bacteria</taxon>
        <taxon>Pseudomonadati</taxon>
        <taxon>Pseudomonadota</taxon>
        <taxon>Gammaproteobacteria</taxon>
        <taxon>Vibrionales</taxon>
        <taxon>Vibrionaceae</taxon>
        <taxon>Vibrio</taxon>
    </lineage>
</organism>
<dbReference type="SFLD" id="SFLDF00311">
    <property type="entry name" value="heme_degradation_proteins_(Hut"/>
    <property type="match status" value="1"/>
</dbReference>
<keyword evidence="3" id="KW-0479">Metal-binding</keyword>
<evidence type="ECO:0000259" key="6">
    <source>
        <dbReference type="PROSITE" id="PS51918"/>
    </source>
</evidence>
<comment type="caution">
    <text evidence="7">The sequence shown here is derived from an EMBL/GenBank/DDBJ whole genome shotgun (WGS) entry which is preliminary data.</text>
</comment>
<dbReference type="AlphaFoldDB" id="A0A0C1ZCG6"/>
<dbReference type="GO" id="GO:0051539">
    <property type="term" value="F:4 iron, 4 sulfur cluster binding"/>
    <property type="evidence" value="ECO:0007669"/>
    <property type="project" value="TreeGrafter"/>
</dbReference>
<gene>
    <name evidence="7" type="ORF">H735_07160</name>
</gene>
<accession>A0A0C1ZCG6</accession>
<evidence type="ECO:0000313" key="8">
    <source>
        <dbReference type="Proteomes" id="UP000031586"/>
    </source>
</evidence>
<dbReference type="Pfam" id="PF04055">
    <property type="entry name" value="Radical_SAM"/>
    <property type="match status" value="1"/>
</dbReference>
<reference evidence="7 8" key="1">
    <citation type="submission" date="2014-07" db="EMBL/GenBank/DDBJ databases">
        <title>Unique and conserved regions in Vibrio harveyi and related species in comparison with the shrimp pathogen Vibrio harveyi CAIM 1792.</title>
        <authorList>
            <person name="Espinoza-Valles I."/>
            <person name="Vora G."/>
            <person name="Leekitcharoenphon P."/>
            <person name="Ussery D."/>
            <person name="Hoj L."/>
            <person name="Gomez-Gil B."/>
        </authorList>
    </citation>
    <scope>NUCLEOTIDE SEQUENCE [LARGE SCALE GENOMIC DNA]</scope>
    <source>
        <strain evidence="8">CAIM 1854 / LMG 25443</strain>
    </source>
</reference>
<dbReference type="GO" id="GO:0006779">
    <property type="term" value="P:porphyrin-containing compound biosynthetic process"/>
    <property type="evidence" value="ECO:0007669"/>
    <property type="project" value="TreeGrafter"/>
</dbReference>
<dbReference type="Gene3D" id="3.20.20.70">
    <property type="entry name" value="Aldolase class I"/>
    <property type="match status" value="1"/>
</dbReference>
<dbReference type="PATRIC" id="fig|1229493.5.peg.517"/>
<keyword evidence="2" id="KW-0949">S-adenosyl-L-methionine</keyword>
<comment type="cofactor">
    <cofactor evidence="1">
        <name>[4Fe-4S] cluster</name>
        <dbReference type="ChEBI" id="CHEBI:49883"/>
    </cofactor>
</comment>
<evidence type="ECO:0000256" key="1">
    <source>
        <dbReference type="ARBA" id="ARBA00001966"/>
    </source>
</evidence>
<dbReference type="GO" id="GO:0005737">
    <property type="term" value="C:cytoplasm"/>
    <property type="evidence" value="ECO:0007669"/>
    <property type="project" value="TreeGrafter"/>
</dbReference>
<evidence type="ECO:0000256" key="4">
    <source>
        <dbReference type="ARBA" id="ARBA00023004"/>
    </source>
</evidence>
<dbReference type="InterPro" id="IPR026332">
    <property type="entry name" value="HutW"/>
</dbReference>
<proteinExistence type="predicted"/>
<dbReference type="InterPro" id="IPR007197">
    <property type="entry name" value="rSAM"/>
</dbReference>
<dbReference type="RefSeq" id="WP_020194072.1">
    <property type="nucleotide sequence ID" value="NZ_BAOH01000003.1"/>
</dbReference>
<dbReference type="EMBL" id="JPRD01000012">
    <property type="protein sequence ID" value="KIF53739.1"/>
    <property type="molecule type" value="Genomic_DNA"/>
</dbReference>
<keyword evidence="4" id="KW-0408">Iron</keyword>
<dbReference type="GO" id="GO:0003824">
    <property type="term" value="F:catalytic activity"/>
    <property type="evidence" value="ECO:0007669"/>
    <property type="project" value="InterPro"/>
</dbReference>
<keyword evidence="5" id="KW-0411">Iron-sulfur</keyword>
<name>A0A0C1ZCG6_9VIBR</name>
<dbReference type="PANTHER" id="PTHR13932">
    <property type="entry name" value="COPROPORPHYRINIGEN III OXIDASE"/>
    <property type="match status" value="1"/>
</dbReference>
<dbReference type="SUPFAM" id="SSF102114">
    <property type="entry name" value="Radical SAM enzymes"/>
    <property type="match status" value="1"/>
</dbReference>